<evidence type="ECO:0000313" key="4">
    <source>
        <dbReference type="Proteomes" id="UP000308652"/>
    </source>
</evidence>
<dbReference type="AlphaFoldDB" id="A0A5C3M9X7"/>
<proteinExistence type="predicted"/>
<protein>
    <submittedName>
        <fullName evidence="3">Ricin B lectin domain-containing protein</fullName>
    </submittedName>
</protein>
<dbReference type="STRING" id="68775.A0A5C3M9X7"/>
<dbReference type="Gene3D" id="2.80.10.50">
    <property type="match status" value="2"/>
</dbReference>
<dbReference type="InterPro" id="IPR000772">
    <property type="entry name" value="Ricin_B_lectin"/>
</dbReference>
<feature type="chain" id="PRO_5022788444" evidence="1">
    <location>
        <begin position="18"/>
        <end position="303"/>
    </location>
</feature>
<dbReference type="CDD" id="cd00161">
    <property type="entry name" value="beta-trefoil_Ricin-like"/>
    <property type="match status" value="1"/>
</dbReference>
<feature type="signal peptide" evidence="1">
    <location>
        <begin position="1"/>
        <end position="17"/>
    </location>
</feature>
<dbReference type="EMBL" id="ML213605">
    <property type="protein sequence ID" value="TFK37931.1"/>
    <property type="molecule type" value="Genomic_DNA"/>
</dbReference>
<reference evidence="3 4" key="1">
    <citation type="journal article" date="2019" name="Nat. Ecol. Evol.">
        <title>Megaphylogeny resolves global patterns of mushroom evolution.</title>
        <authorList>
            <person name="Varga T."/>
            <person name="Krizsan K."/>
            <person name="Foldi C."/>
            <person name="Dima B."/>
            <person name="Sanchez-Garcia M."/>
            <person name="Sanchez-Ramirez S."/>
            <person name="Szollosi G.J."/>
            <person name="Szarkandi J.G."/>
            <person name="Papp V."/>
            <person name="Albert L."/>
            <person name="Andreopoulos W."/>
            <person name="Angelini C."/>
            <person name="Antonin V."/>
            <person name="Barry K.W."/>
            <person name="Bougher N.L."/>
            <person name="Buchanan P."/>
            <person name="Buyck B."/>
            <person name="Bense V."/>
            <person name="Catcheside P."/>
            <person name="Chovatia M."/>
            <person name="Cooper J."/>
            <person name="Damon W."/>
            <person name="Desjardin D."/>
            <person name="Finy P."/>
            <person name="Geml J."/>
            <person name="Haridas S."/>
            <person name="Hughes K."/>
            <person name="Justo A."/>
            <person name="Karasinski D."/>
            <person name="Kautmanova I."/>
            <person name="Kiss B."/>
            <person name="Kocsube S."/>
            <person name="Kotiranta H."/>
            <person name="LaButti K.M."/>
            <person name="Lechner B.E."/>
            <person name="Liimatainen K."/>
            <person name="Lipzen A."/>
            <person name="Lukacs Z."/>
            <person name="Mihaltcheva S."/>
            <person name="Morgado L.N."/>
            <person name="Niskanen T."/>
            <person name="Noordeloos M.E."/>
            <person name="Ohm R.A."/>
            <person name="Ortiz-Santana B."/>
            <person name="Ovrebo C."/>
            <person name="Racz N."/>
            <person name="Riley R."/>
            <person name="Savchenko A."/>
            <person name="Shiryaev A."/>
            <person name="Soop K."/>
            <person name="Spirin V."/>
            <person name="Szebenyi C."/>
            <person name="Tomsovsky M."/>
            <person name="Tulloss R.E."/>
            <person name="Uehling J."/>
            <person name="Grigoriev I.V."/>
            <person name="Vagvolgyi C."/>
            <person name="Papp T."/>
            <person name="Martin F.M."/>
            <person name="Miettinen O."/>
            <person name="Hibbett D.S."/>
            <person name="Nagy L.G."/>
        </authorList>
    </citation>
    <scope>NUCLEOTIDE SEQUENCE [LARGE SCALE GENOMIC DNA]</scope>
    <source>
        <strain evidence="3 4">CBS 166.37</strain>
    </source>
</reference>
<keyword evidence="4" id="KW-1185">Reference proteome</keyword>
<keyword evidence="1" id="KW-0732">Signal</keyword>
<sequence length="303" mass="33048">MLYPLIIFFFLTNGVFSQSIIQYTIQNRCPADINLYIGGRLDGLIPTGDNVTRFLAPDAGPFYTDANGGNANGVGSTKAGFYLQSSYYYVVVDPNHFNTGINISPRPAIPRSAFCRSIECDDITCANVFTQTPTTFPPFQTGVVPPLPLFGCSNANTTFDIIFCPLGFFGNQGVAIHPNGNLDKCLDYRGRVFGNGVPVQIFDCLGSTGQRWHISRGSTKVKLANENFCLDAGSSPGNGVGMKLWQCYDNLPAQQWYFTDDDRIALEGKGLCLDLPGGDLTNGNQAQTWQCTNGNLNQVWTVL</sequence>
<organism evidence="3 4">
    <name type="scientific">Crucibulum laeve</name>
    <dbReference type="NCBI Taxonomy" id="68775"/>
    <lineage>
        <taxon>Eukaryota</taxon>
        <taxon>Fungi</taxon>
        <taxon>Dikarya</taxon>
        <taxon>Basidiomycota</taxon>
        <taxon>Agaricomycotina</taxon>
        <taxon>Agaricomycetes</taxon>
        <taxon>Agaricomycetidae</taxon>
        <taxon>Agaricales</taxon>
        <taxon>Agaricineae</taxon>
        <taxon>Nidulariaceae</taxon>
        <taxon>Crucibulum</taxon>
    </lineage>
</organism>
<keyword evidence="3" id="KW-0430">Lectin</keyword>
<dbReference type="Proteomes" id="UP000308652">
    <property type="component" value="Unassembled WGS sequence"/>
</dbReference>
<dbReference type="OrthoDB" id="6770063at2759"/>
<name>A0A5C3M9X7_9AGAR</name>
<dbReference type="SMART" id="SM00458">
    <property type="entry name" value="RICIN"/>
    <property type="match status" value="1"/>
</dbReference>
<dbReference type="Pfam" id="PF00652">
    <property type="entry name" value="Ricin_B_lectin"/>
    <property type="match status" value="1"/>
</dbReference>
<dbReference type="InterPro" id="IPR035992">
    <property type="entry name" value="Ricin_B-like_lectins"/>
</dbReference>
<gene>
    <name evidence="3" type="ORF">BDQ12DRAFT_652152</name>
</gene>
<dbReference type="SUPFAM" id="SSF50370">
    <property type="entry name" value="Ricin B-like lectins"/>
    <property type="match status" value="1"/>
</dbReference>
<accession>A0A5C3M9X7</accession>
<evidence type="ECO:0000256" key="1">
    <source>
        <dbReference type="SAM" id="SignalP"/>
    </source>
</evidence>
<dbReference type="PROSITE" id="PS50231">
    <property type="entry name" value="RICIN_B_LECTIN"/>
    <property type="match status" value="1"/>
</dbReference>
<evidence type="ECO:0000259" key="2">
    <source>
        <dbReference type="SMART" id="SM00458"/>
    </source>
</evidence>
<feature type="domain" description="Ricin B lectin" evidence="2">
    <location>
        <begin position="170"/>
        <end position="303"/>
    </location>
</feature>
<dbReference type="GO" id="GO:0030246">
    <property type="term" value="F:carbohydrate binding"/>
    <property type="evidence" value="ECO:0007669"/>
    <property type="project" value="UniProtKB-KW"/>
</dbReference>
<evidence type="ECO:0000313" key="3">
    <source>
        <dbReference type="EMBL" id="TFK37931.1"/>
    </source>
</evidence>